<dbReference type="GO" id="GO:1901982">
    <property type="term" value="F:maltose binding"/>
    <property type="evidence" value="ECO:0007669"/>
    <property type="project" value="TreeGrafter"/>
</dbReference>
<evidence type="ECO:0000256" key="2">
    <source>
        <dbReference type="ARBA" id="ARBA00022448"/>
    </source>
</evidence>
<accession>A0A010ZX38</accession>
<dbReference type="GO" id="GO:0015768">
    <property type="term" value="P:maltose transport"/>
    <property type="evidence" value="ECO:0007669"/>
    <property type="project" value="TreeGrafter"/>
</dbReference>
<proteinExistence type="inferred from homology"/>
<dbReference type="GO" id="GO:0055052">
    <property type="term" value="C:ATP-binding cassette (ABC) transporter complex, substrate-binding subunit-containing"/>
    <property type="evidence" value="ECO:0007669"/>
    <property type="project" value="TreeGrafter"/>
</dbReference>
<evidence type="ECO:0000256" key="4">
    <source>
        <dbReference type="SAM" id="Phobius"/>
    </source>
</evidence>
<gene>
    <name evidence="5" type="ORF">CryarDRAFT_2897</name>
</gene>
<dbReference type="OrthoDB" id="3495561at2"/>
<organism evidence="5 6">
    <name type="scientific">Cryptosporangium arvum DSM 44712</name>
    <dbReference type="NCBI Taxonomy" id="927661"/>
    <lineage>
        <taxon>Bacteria</taxon>
        <taxon>Bacillati</taxon>
        <taxon>Actinomycetota</taxon>
        <taxon>Actinomycetes</taxon>
        <taxon>Cryptosporangiales</taxon>
        <taxon>Cryptosporangiaceae</taxon>
        <taxon>Cryptosporangium</taxon>
    </lineage>
</organism>
<dbReference type="Proteomes" id="UP000021053">
    <property type="component" value="Unassembled WGS sequence"/>
</dbReference>
<reference evidence="5 6" key="1">
    <citation type="submission" date="2013-07" db="EMBL/GenBank/DDBJ databases">
        <authorList>
            <consortium name="DOE Joint Genome Institute"/>
            <person name="Eisen J."/>
            <person name="Huntemann M."/>
            <person name="Han J."/>
            <person name="Chen A."/>
            <person name="Kyrpides N."/>
            <person name="Mavromatis K."/>
            <person name="Markowitz V."/>
            <person name="Palaniappan K."/>
            <person name="Ivanova N."/>
            <person name="Schaumberg A."/>
            <person name="Pati A."/>
            <person name="Liolios K."/>
            <person name="Nordberg H.P."/>
            <person name="Cantor M.N."/>
            <person name="Hua S.X."/>
            <person name="Woyke T."/>
        </authorList>
    </citation>
    <scope>NUCLEOTIDE SEQUENCE [LARGE SCALE GENOMIC DNA]</scope>
    <source>
        <strain evidence="5 6">DSM 44712</strain>
    </source>
</reference>
<dbReference type="PANTHER" id="PTHR30061">
    <property type="entry name" value="MALTOSE-BINDING PERIPLASMIC PROTEIN"/>
    <property type="match status" value="1"/>
</dbReference>
<protein>
    <submittedName>
        <fullName evidence="5">Carbohydrate ABC transporter substrate-binding protein, CUT1 family</fullName>
    </submittedName>
</protein>
<feature type="transmembrane region" description="Helical" evidence="4">
    <location>
        <begin position="29"/>
        <end position="49"/>
    </location>
</feature>
<dbReference type="EMBL" id="JFBT01000001">
    <property type="protein sequence ID" value="EXG81777.1"/>
    <property type="molecule type" value="Genomic_DNA"/>
</dbReference>
<dbReference type="RefSeq" id="WP_035851218.1">
    <property type="nucleotide sequence ID" value="NZ_KK073874.1"/>
</dbReference>
<dbReference type="GO" id="GO:0042956">
    <property type="term" value="P:maltodextrin transmembrane transport"/>
    <property type="evidence" value="ECO:0007669"/>
    <property type="project" value="TreeGrafter"/>
</dbReference>
<dbReference type="SUPFAM" id="SSF53850">
    <property type="entry name" value="Periplasmic binding protein-like II"/>
    <property type="match status" value="1"/>
</dbReference>
<dbReference type="Pfam" id="PF13416">
    <property type="entry name" value="SBP_bac_8"/>
    <property type="match status" value="1"/>
</dbReference>
<evidence type="ECO:0000313" key="6">
    <source>
        <dbReference type="Proteomes" id="UP000021053"/>
    </source>
</evidence>
<dbReference type="AlphaFoldDB" id="A0A010ZX38"/>
<dbReference type="InterPro" id="IPR006059">
    <property type="entry name" value="SBP"/>
</dbReference>
<evidence type="ECO:0000256" key="1">
    <source>
        <dbReference type="ARBA" id="ARBA00008520"/>
    </source>
</evidence>
<evidence type="ECO:0000313" key="5">
    <source>
        <dbReference type="EMBL" id="EXG81777.1"/>
    </source>
</evidence>
<name>A0A010ZX38_9ACTN</name>
<keyword evidence="4" id="KW-1133">Transmembrane helix</keyword>
<keyword evidence="3" id="KW-0732">Signal</keyword>
<dbReference type="Gene3D" id="3.40.190.10">
    <property type="entry name" value="Periplasmic binding protein-like II"/>
    <property type="match status" value="2"/>
</dbReference>
<dbReference type="PANTHER" id="PTHR30061:SF50">
    <property type="entry name" value="MALTOSE_MALTODEXTRIN-BINDING PERIPLASMIC PROTEIN"/>
    <property type="match status" value="1"/>
</dbReference>
<keyword evidence="6" id="KW-1185">Reference proteome</keyword>
<keyword evidence="4" id="KW-0812">Transmembrane</keyword>
<comment type="similarity">
    <text evidence="1">Belongs to the bacterial solute-binding protein 1 family.</text>
</comment>
<keyword evidence="2" id="KW-0813">Transport</keyword>
<evidence type="ECO:0000256" key="3">
    <source>
        <dbReference type="ARBA" id="ARBA00022729"/>
    </source>
</evidence>
<sequence>MGTDRRYVSGLGEWYRAGRSWVDEHRGRSGLVAGVLIGVLLAATTVYAVPRLIDSTWEDGELVLLSGQDDSVGDQRQQLIDEWNALHPDHRVRIEEIRSIADAERGEMLARAGGDGPAVDVLNLDVAWLPEFAEAGLLRRIADDTVDRAAFLAGPLSTCEYDDRVWALPFNTDAALLYRRKDYLPSEPPSWTSFTGSLDMLFKGNALQKAGPQAGLVTQLGDYEGLTVNALEMVWAAGGEIVDEDGEVRVDSRAAQAGLNYLVDGLKTDPKRIFPGSVGYSEADSTSAFLQDQAMYLRNWPVAYRALEEQDRESGRAEKDSRYAVSALPWPSVLGGQNLAVAGRSEHPRAARALIGFLTDSRSQQILFERGGFAATRKVVYQDAEVRKNYRYAAALLESLERARPRPRSPHYALFSEVLRGALHEGLVTGDWPPPDLADDLRAALRGQRR</sequence>
<dbReference type="HOGENOM" id="CLU_031285_9_1_11"/>
<keyword evidence="4" id="KW-0472">Membrane</keyword>
<comment type="caution">
    <text evidence="5">The sequence shown here is derived from an EMBL/GenBank/DDBJ whole genome shotgun (WGS) entry which is preliminary data.</text>
</comment>